<evidence type="ECO:0000313" key="2">
    <source>
        <dbReference type="EMBL" id="SVE36974.1"/>
    </source>
</evidence>
<organism evidence="2">
    <name type="scientific">marine metagenome</name>
    <dbReference type="NCBI Taxonomy" id="408172"/>
    <lineage>
        <taxon>unclassified sequences</taxon>
        <taxon>metagenomes</taxon>
        <taxon>ecological metagenomes</taxon>
    </lineage>
</organism>
<dbReference type="Gene3D" id="3.40.50.920">
    <property type="match status" value="1"/>
</dbReference>
<reference evidence="2" key="1">
    <citation type="submission" date="2018-05" db="EMBL/GenBank/DDBJ databases">
        <authorList>
            <person name="Lanie J.A."/>
            <person name="Ng W.-L."/>
            <person name="Kazmierczak K.M."/>
            <person name="Andrzejewski T.M."/>
            <person name="Davidsen T.M."/>
            <person name="Wayne K.J."/>
            <person name="Tettelin H."/>
            <person name="Glass J.I."/>
            <person name="Rusch D."/>
            <person name="Podicherti R."/>
            <person name="Tsui H.-C.T."/>
            <person name="Winkler M.E."/>
        </authorList>
    </citation>
    <scope>NUCLEOTIDE SEQUENCE</scope>
</reference>
<dbReference type="AlphaFoldDB" id="A0A383CY23"/>
<evidence type="ECO:0000259" key="1">
    <source>
        <dbReference type="Pfam" id="PF02780"/>
    </source>
</evidence>
<dbReference type="InterPro" id="IPR009014">
    <property type="entry name" value="Transketo_C/PFOR_II"/>
</dbReference>
<dbReference type="EMBL" id="UINC01212580">
    <property type="protein sequence ID" value="SVE36974.1"/>
    <property type="molecule type" value="Genomic_DNA"/>
</dbReference>
<feature type="domain" description="Transketolase C-terminal" evidence="1">
    <location>
        <begin position="1"/>
        <end position="96"/>
    </location>
</feature>
<dbReference type="PANTHER" id="PTHR43825:SF1">
    <property type="entry name" value="TRANSKETOLASE-LIKE PYRIMIDINE-BINDING DOMAIN-CONTAINING PROTEIN"/>
    <property type="match status" value="1"/>
</dbReference>
<dbReference type="Pfam" id="PF02780">
    <property type="entry name" value="Transketolase_C"/>
    <property type="match status" value="1"/>
</dbReference>
<gene>
    <name evidence="2" type="ORF">METZ01_LOCUS489828</name>
</gene>
<name>A0A383CY23_9ZZZZ</name>
<proteinExistence type="predicted"/>
<dbReference type="PANTHER" id="PTHR43825">
    <property type="entry name" value="PYRUVATE DEHYDROGENASE E1 COMPONENT"/>
    <property type="match status" value="1"/>
</dbReference>
<accession>A0A383CY23</accession>
<dbReference type="InterPro" id="IPR033248">
    <property type="entry name" value="Transketolase_C"/>
</dbReference>
<dbReference type="SUPFAM" id="SSF52922">
    <property type="entry name" value="TK C-terminal domain-like"/>
    <property type="match status" value="1"/>
</dbReference>
<protein>
    <recommendedName>
        <fullName evidence="1">Transketolase C-terminal domain-containing protein</fullName>
    </recommendedName>
</protein>
<sequence length="108" mass="11634">EAAGRLEKNGIGVRVLDMHTIKPIDRGAILEAASETGRIMTVEEHNIIGGLGSAVAEVLVDCKRVPFLRHGVKDEFVLIGPPAGLYAHYRLDAPGIVQEAHELMEKVG</sequence>
<dbReference type="InterPro" id="IPR051157">
    <property type="entry name" value="PDH/Transketolase"/>
</dbReference>
<feature type="non-terminal residue" evidence="2">
    <location>
        <position position="1"/>
    </location>
</feature>